<sequence length="410" mass="46366">MAASAFLPSPAFFPVQCMIPMMCTPAPAPVTAPLSIPPVFYNEPLQLPEPPYPLTEPDETDSGEMEDMRTTTEETFSTLQRNTSRRNDFITTNLTRDFEETNWISIDDNSRNVHDWTIKRNQWFQRSVELPSGVITKLRCEKLTQDATNYSTLRKNNMQRLRITGRVKQWSPTMRAITEEDFSEELLLPQGTDLNTISYKLQTKNIQQYNESRFNQVLRHHSTSYDEDTGEKPFTENTVVITGRVDRMPKQEVAPATEVWSKEYKHTVKGTIDLSPEGRIMNPVITSYSEMPEALVDLAPTPDQDTSCTVADGKWQIRIRLDDKVDRNSIELEANPSAETVKLVFARHLPNNANGVTIGDGQPKTATTTTVFALPATKFDITGISKTIQGQDLLLSIPFSKGFHLSDLNM</sequence>
<protein>
    <submittedName>
        <fullName evidence="1">Uncharacterized protein</fullName>
    </submittedName>
</protein>
<reference evidence="1 2" key="1">
    <citation type="journal article" date="2022" name="Front. Cell. Infect. Microbiol.">
        <title>The Genomes of Two Strains of Taenia crassiceps the Animal Model for the Study of Human Cysticercosis.</title>
        <authorList>
            <person name="Bobes R.J."/>
            <person name="Estrada K."/>
            <person name="Rios-Valencia D.G."/>
            <person name="Calderon-Gallegos A."/>
            <person name="de la Torre P."/>
            <person name="Carrero J.C."/>
            <person name="Sanchez-Flores A."/>
            <person name="Laclette J.P."/>
        </authorList>
    </citation>
    <scope>NUCLEOTIDE SEQUENCE [LARGE SCALE GENOMIC DNA]</scope>
    <source>
        <strain evidence="1">WFUcys</strain>
    </source>
</reference>
<organism evidence="1 2">
    <name type="scientific">Taenia crassiceps</name>
    <dbReference type="NCBI Taxonomy" id="6207"/>
    <lineage>
        <taxon>Eukaryota</taxon>
        <taxon>Metazoa</taxon>
        <taxon>Spiralia</taxon>
        <taxon>Lophotrochozoa</taxon>
        <taxon>Platyhelminthes</taxon>
        <taxon>Cestoda</taxon>
        <taxon>Eucestoda</taxon>
        <taxon>Cyclophyllidea</taxon>
        <taxon>Taeniidae</taxon>
        <taxon>Taenia</taxon>
    </lineage>
</organism>
<evidence type="ECO:0000313" key="1">
    <source>
        <dbReference type="EMBL" id="KAL5107838.1"/>
    </source>
</evidence>
<dbReference type="Proteomes" id="UP001651158">
    <property type="component" value="Unassembled WGS sequence"/>
</dbReference>
<proteinExistence type="predicted"/>
<dbReference type="EMBL" id="JAKROA010000004">
    <property type="protein sequence ID" value="KAL5107838.1"/>
    <property type="molecule type" value="Genomic_DNA"/>
</dbReference>
<comment type="caution">
    <text evidence="1">The sequence shown here is derived from an EMBL/GenBank/DDBJ whole genome shotgun (WGS) entry which is preliminary data.</text>
</comment>
<accession>A0ABR4QDK1</accession>
<evidence type="ECO:0000313" key="2">
    <source>
        <dbReference type="Proteomes" id="UP001651158"/>
    </source>
</evidence>
<gene>
    <name evidence="1" type="ORF">TcWFU_006147</name>
</gene>
<name>A0ABR4QDK1_9CEST</name>
<keyword evidence="2" id="KW-1185">Reference proteome</keyword>